<dbReference type="EMBL" id="MLJW01008597">
    <property type="protein sequence ID" value="OIQ63893.1"/>
    <property type="molecule type" value="Genomic_DNA"/>
</dbReference>
<proteinExistence type="predicted"/>
<evidence type="ECO:0000313" key="2">
    <source>
        <dbReference type="EMBL" id="OIQ63893.1"/>
    </source>
</evidence>
<evidence type="ECO:0000256" key="1">
    <source>
        <dbReference type="SAM" id="Phobius"/>
    </source>
</evidence>
<sequence>MQANVRDYTVKEEQSRAAQEIAARTNDNIRIVSRATPPSKGKSLKKPVMVLALLFAAFTAVCAGLLRMFLRPGLPTAQSASRTLDLPVLAAAPFKIQ</sequence>
<name>A0A1J5PK33_9ZZZZ</name>
<feature type="transmembrane region" description="Helical" evidence="1">
    <location>
        <begin position="48"/>
        <end position="70"/>
    </location>
</feature>
<gene>
    <name evidence="2" type="ORF">GALL_545620</name>
</gene>
<protein>
    <recommendedName>
        <fullName evidence="3">Lipopolysaccharide biosynthesis protein</fullName>
    </recommendedName>
</protein>
<keyword evidence="1" id="KW-1133">Transmembrane helix</keyword>
<dbReference type="AlphaFoldDB" id="A0A1J5PK33"/>
<organism evidence="2">
    <name type="scientific">mine drainage metagenome</name>
    <dbReference type="NCBI Taxonomy" id="410659"/>
    <lineage>
        <taxon>unclassified sequences</taxon>
        <taxon>metagenomes</taxon>
        <taxon>ecological metagenomes</taxon>
    </lineage>
</organism>
<evidence type="ECO:0008006" key="3">
    <source>
        <dbReference type="Google" id="ProtNLM"/>
    </source>
</evidence>
<keyword evidence="1" id="KW-0812">Transmembrane</keyword>
<keyword evidence="1" id="KW-0472">Membrane</keyword>
<accession>A0A1J5PK33</accession>
<reference evidence="2" key="1">
    <citation type="submission" date="2016-10" db="EMBL/GenBank/DDBJ databases">
        <title>Sequence of Gallionella enrichment culture.</title>
        <authorList>
            <person name="Poehlein A."/>
            <person name="Muehling M."/>
            <person name="Daniel R."/>
        </authorList>
    </citation>
    <scope>NUCLEOTIDE SEQUENCE</scope>
</reference>
<comment type="caution">
    <text evidence="2">The sequence shown here is derived from an EMBL/GenBank/DDBJ whole genome shotgun (WGS) entry which is preliminary data.</text>
</comment>